<accession>A0A8I2GZP7</accession>
<dbReference type="InterPro" id="IPR036259">
    <property type="entry name" value="MFS_trans_sf"/>
</dbReference>
<feature type="transmembrane region" description="Helical" evidence="7">
    <location>
        <begin position="76"/>
        <end position="100"/>
    </location>
</feature>
<evidence type="ECO:0000256" key="3">
    <source>
        <dbReference type="ARBA" id="ARBA00022448"/>
    </source>
</evidence>
<evidence type="ECO:0000313" key="8">
    <source>
        <dbReference type="EMBL" id="NKM48294.1"/>
    </source>
</evidence>
<evidence type="ECO:0000256" key="1">
    <source>
        <dbReference type="ARBA" id="ARBA00004127"/>
    </source>
</evidence>
<keyword evidence="3" id="KW-0813">Transport</keyword>
<dbReference type="SUPFAM" id="SSF103473">
    <property type="entry name" value="MFS general substrate transporter"/>
    <property type="match status" value="1"/>
</dbReference>
<dbReference type="PANTHER" id="PTHR23514">
    <property type="entry name" value="BYPASS OF STOP CODON PROTEIN 6"/>
    <property type="match status" value="1"/>
</dbReference>
<dbReference type="EMBL" id="WIEZ01000015">
    <property type="protein sequence ID" value="NKM48294.1"/>
    <property type="molecule type" value="Genomic_DNA"/>
</dbReference>
<dbReference type="RefSeq" id="WP_113541633.1">
    <property type="nucleotide sequence ID" value="NZ_WIEC01000010.1"/>
</dbReference>
<dbReference type="GO" id="GO:0016020">
    <property type="term" value="C:membrane"/>
    <property type="evidence" value="ECO:0007669"/>
    <property type="project" value="TreeGrafter"/>
</dbReference>
<dbReference type="AlphaFoldDB" id="A0A8I2GZP7"/>
<evidence type="ECO:0000256" key="7">
    <source>
        <dbReference type="SAM" id="Phobius"/>
    </source>
</evidence>
<feature type="transmembrane region" description="Helical" evidence="7">
    <location>
        <begin position="52"/>
        <end position="70"/>
    </location>
</feature>
<dbReference type="InterPro" id="IPR051788">
    <property type="entry name" value="MFS_Transporter"/>
</dbReference>
<feature type="transmembrane region" description="Helical" evidence="7">
    <location>
        <begin position="20"/>
        <end position="40"/>
    </location>
</feature>
<dbReference type="PANTHER" id="PTHR23514:SF3">
    <property type="entry name" value="BYPASS OF STOP CODON PROTEIN 6"/>
    <property type="match status" value="1"/>
</dbReference>
<evidence type="ECO:0000313" key="9">
    <source>
        <dbReference type="Proteomes" id="UP000662259"/>
    </source>
</evidence>
<evidence type="ECO:0000256" key="6">
    <source>
        <dbReference type="ARBA" id="ARBA00023136"/>
    </source>
</evidence>
<organism evidence="8 9">
    <name type="scientific">Rhizobium leguminosarum bv. viciae</name>
    <dbReference type="NCBI Taxonomy" id="387"/>
    <lineage>
        <taxon>Bacteria</taxon>
        <taxon>Pseudomonadati</taxon>
        <taxon>Pseudomonadota</taxon>
        <taxon>Alphaproteobacteria</taxon>
        <taxon>Hyphomicrobiales</taxon>
        <taxon>Rhizobiaceae</taxon>
        <taxon>Rhizobium/Agrobacterium group</taxon>
        <taxon>Rhizobium</taxon>
    </lineage>
</organism>
<keyword evidence="6 7" id="KW-0472">Membrane</keyword>
<protein>
    <submittedName>
        <fullName evidence="8">Uncharacterized protein</fullName>
    </submittedName>
</protein>
<comment type="subcellular location">
    <subcellularLocation>
        <location evidence="1">Endomembrane system</location>
        <topology evidence="1">Multi-pass membrane protein</topology>
    </subcellularLocation>
</comment>
<evidence type="ECO:0000256" key="5">
    <source>
        <dbReference type="ARBA" id="ARBA00022989"/>
    </source>
</evidence>
<proteinExistence type="inferred from homology"/>
<keyword evidence="5 7" id="KW-1133">Transmembrane helix</keyword>
<reference evidence="8" key="1">
    <citation type="submission" date="2019-10" db="EMBL/GenBank/DDBJ databases">
        <title>Rhizobium leguminosarum symbiovar viciae collection.</title>
        <authorList>
            <person name="Boivin S."/>
            <person name="Lepetit M."/>
        </authorList>
    </citation>
    <scope>NUCLEOTIDE SEQUENCE</scope>
    <source>
        <strain evidence="8">L143</strain>
    </source>
</reference>
<dbReference type="Gene3D" id="1.20.1250.20">
    <property type="entry name" value="MFS general substrate transporter like domains"/>
    <property type="match status" value="1"/>
</dbReference>
<name>A0A8I2GZP7_RHILV</name>
<gene>
    <name evidence="8" type="ORF">GFL91_25660</name>
</gene>
<evidence type="ECO:0000256" key="2">
    <source>
        <dbReference type="ARBA" id="ARBA00008335"/>
    </source>
</evidence>
<keyword evidence="4 7" id="KW-0812">Transmembrane</keyword>
<comment type="similarity">
    <text evidence="2">Belongs to the major facilitator superfamily.</text>
</comment>
<dbReference type="GO" id="GO:0012505">
    <property type="term" value="C:endomembrane system"/>
    <property type="evidence" value="ECO:0007669"/>
    <property type="project" value="UniProtKB-SubCell"/>
</dbReference>
<sequence>MTAAQWSYTLLTLGRGFSETNAGLVVGLFWGSLTIGRIGFGFMANRVPLLKTLRICILMAALGALLLWLAPHPALGVLGLMMIGFQIAAAGLGICSNVAVVRALSTFHEKAGRWRC</sequence>
<dbReference type="Proteomes" id="UP000662259">
    <property type="component" value="Unassembled WGS sequence"/>
</dbReference>
<comment type="caution">
    <text evidence="8">The sequence shown here is derived from an EMBL/GenBank/DDBJ whole genome shotgun (WGS) entry which is preliminary data.</text>
</comment>
<evidence type="ECO:0000256" key="4">
    <source>
        <dbReference type="ARBA" id="ARBA00022692"/>
    </source>
</evidence>